<evidence type="ECO:0000313" key="3">
    <source>
        <dbReference type="EMBL" id="SEK45253.1"/>
    </source>
</evidence>
<protein>
    <submittedName>
        <fullName evidence="3">Triacylglycerol lipase</fullName>
    </submittedName>
</protein>
<accession>A0A1H7H4B3</accession>
<dbReference type="SUPFAM" id="SSF53474">
    <property type="entry name" value="alpha/beta-Hydrolases"/>
    <property type="match status" value="1"/>
</dbReference>
<dbReference type="InterPro" id="IPR000073">
    <property type="entry name" value="AB_hydrolase_1"/>
</dbReference>
<dbReference type="Proteomes" id="UP000185766">
    <property type="component" value="Unassembled WGS sequence"/>
</dbReference>
<organism evidence="3 4">
    <name type="scientific">Atopomonas hussainii</name>
    <dbReference type="NCBI Taxonomy" id="1429083"/>
    <lineage>
        <taxon>Bacteria</taxon>
        <taxon>Pseudomonadati</taxon>
        <taxon>Pseudomonadota</taxon>
        <taxon>Gammaproteobacteria</taxon>
        <taxon>Pseudomonadales</taxon>
        <taxon>Pseudomonadaceae</taxon>
        <taxon>Atopomonas</taxon>
    </lineage>
</organism>
<dbReference type="AlphaFoldDB" id="A0A1H7H4B3"/>
<evidence type="ECO:0000256" key="1">
    <source>
        <dbReference type="SAM" id="SignalP"/>
    </source>
</evidence>
<evidence type="ECO:0000313" key="4">
    <source>
        <dbReference type="Proteomes" id="UP000185766"/>
    </source>
</evidence>
<gene>
    <name evidence="3" type="ORF">SAMN05216214_102281</name>
</gene>
<dbReference type="EMBL" id="FOAS01000002">
    <property type="protein sequence ID" value="SEK45253.1"/>
    <property type="molecule type" value="Genomic_DNA"/>
</dbReference>
<dbReference type="Pfam" id="PF00561">
    <property type="entry name" value="Abhydrolase_1"/>
    <property type="match status" value="1"/>
</dbReference>
<reference evidence="3 4" key="1">
    <citation type="submission" date="2016-10" db="EMBL/GenBank/DDBJ databases">
        <authorList>
            <person name="de Groot N.N."/>
        </authorList>
    </citation>
    <scope>NUCLEOTIDE SEQUENCE [LARGE SCALE GENOMIC DNA]</scope>
    <source>
        <strain evidence="3 4">JCM 19513</strain>
    </source>
</reference>
<evidence type="ECO:0000259" key="2">
    <source>
        <dbReference type="Pfam" id="PF00561"/>
    </source>
</evidence>
<dbReference type="InterPro" id="IPR029058">
    <property type="entry name" value="AB_hydrolase_fold"/>
</dbReference>
<keyword evidence="1" id="KW-0732">Signal</keyword>
<dbReference type="STRING" id="1429083.GCA_001885685_01951"/>
<proteinExistence type="predicted"/>
<keyword evidence="4" id="KW-1185">Reference proteome</keyword>
<dbReference type="RefSeq" id="WP_074864939.1">
    <property type="nucleotide sequence ID" value="NZ_FOAS01000002.1"/>
</dbReference>
<feature type="chain" id="PRO_5010165679" evidence="1">
    <location>
        <begin position="23"/>
        <end position="309"/>
    </location>
</feature>
<feature type="domain" description="AB hydrolase-1" evidence="2">
    <location>
        <begin position="30"/>
        <end position="138"/>
    </location>
</feature>
<sequence length="309" mass="32577">MRYLTCVTLALASLLSLSTAQAGTYTQTKYPIVLVHGIAGFDSIGGLVDYFFTVPWNLQRDGARVHVASVAAFNNSYQRGIELAMQIAPWAQAGGGKVNIIGHSQGSPTARIAMAMRPELVASITSVDGVNHGSKVADVVLGIAPPGSLPQGGMNALVNAVGKIINGVSGANHPQSFTQSLVTLSSPESAAINATHPWGVGDYASCTSGAEVENVYGHNVQFFSWSGRSRFTNPFDPLDYFFATAGSVFGSESSDAMVGTCSTLLGKVIGTQYAMNHGDAINHLLGLRGWTNPVSLYRQQANRLKNRGL</sequence>
<name>A0A1H7H4B3_9GAMM</name>
<dbReference type="Gene3D" id="3.40.50.1820">
    <property type="entry name" value="alpha/beta hydrolase"/>
    <property type="match status" value="1"/>
</dbReference>
<feature type="signal peptide" evidence="1">
    <location>
        <begin position="1"/>
        <end position="22"/>
    </location>
</feature>